<protein>
    <submittedName>
        <fullName evidence="1">Uncharacterized protein</fullName>
    </submittedName>
</protein>
<reference evidence="1" key="1">
    <citation type="submission" date="2014-09" db="EMBL/GenBank/DDBJ databases">
        <authorList>
            <person name="Magalhaes I.L.F."/>
            <person name="Oliveira U."/>
            <person name="Santos F.R."/>
            <person name="Vidigal T.H.D.A."/>
            <person name="Brescovit A.D."/>
            <person name="Santos A.J."/>
        </authorList>
    </citation>
    <scope>NUCLEOTIDE SEQUENCE</scope>
    <source>
        <tissue evidence="1">Shoot tissue taken approximately 20 cm above the soil surface</tissue>
    </source>
</reference>
<sequence>MNLYHTIMISQNGSMMGILDFNLLVKGDHTEVINKANWTYLDSQTARTEQLLILVY</sequence>
<name>A0A0A9CHG9_ARUDO</name>
<proteinExistence type="predicted"/>
<reference evidence="1" key="2">
    <citation type="journal article" date="2015" name="Data Brief">
        <title>Shoot transcriptome of the giant reed, Arundo donax.</title>
        <authorList>
            <person name="Barrero R.A."/>
            <person name="Guerrero F.D."/>
            <person name="Moolhuijzen P."/>
            <person name="Goolsby J.A."/>
            <person name="Tidwell J."/>
            <person name="Bellgard S.E."/>
            <person name="Bellgard M.I."/>
        </authorList>
    </citation>
    <scope>NUCLEOTIDE SEQUENCE</scope>
    <source>
        <tissue evidence="1">Shoot tissue taken approximately 20 cm above the soil surface</tissue>
    </source>
</reference>
<dbReference type="EMBL" id="GBRH01222161">
    <property type="protein sequence ID" value="JAD75734.1"/>
    <property type="molecule type" value="Transcribed_RNA"/>
</dbReference>
<dbReference type="AlphaFoldDB" id="A0A0A9CHG9"/>
<organism evidence="1">
    <name type="scientific">Arundo donax</name>
    <name type="common">Giant reed</name>
    <name type="synonym">Donax arundinaceus</name>
    <dbReference type="NCBI Taxonomy" id="35708"/>
    <lineage>
        <taxon>Eukaryota</taxon>
        <taxon>Viridiplantae</taxon>
        <taxon>Streptophyta</taxon>
        <taxon>Embryophyta</taxon>
        <taxon>Tracheophyta</taxon>
        <taxon>Spermatophyta</taxon>
        <taxon>Magnoliopsida</taxon>
        <taxon>Liliopsida</taxon>
        <taxon>Poales</taxon>
        <taxon>Poaceae</taxon>
        <taxon>PACMAD clade</taxon>
        <taxon>Arundinoideae</taxon>
        <taxon>Arundineae</taxon>
        <taxon>Arundo</taxon>
    </lineage>
</organism>
<accession>A0A0A9CHG9</accession>
<evidence type="ECO:0000313" key="1">
    <source>
        <dbReference type="EMBL" id="JAD75734.1"/>
    </source>
</evidence>